<dbReference type="Gene3D" id="3.30.2310.20">
    <property type="entry name" value="RelE-like"/>
    <property type="match status" value="1"/>
</dbReference>
<evidence type="ECO:0008006" key="4">
    <source>
        <dbReference type="Google" id="ProtNLM"/>
    </source>
</evidence>
<dbReference type="Pfam" id="PF05016">
    <property type="entry name" value="ParE_toxin"/>
    <property type="match status" value="1"/>
</dbReference>
<accession>A0A432MPS1</accession>
<sequence length="110" mass="11978">MIYRVVIQPGAERDIQQAARHVLARSRSPSAALRVARGIRAKLVALKSHPLSCPIDPDSDAYGSEARLLVFGRRPDRFRVVFTVKSRTVHVLAVTQPGLRGEADAIGVAP</sequence>
<keyword evidence="1" id="KW-1277">Toxin-antitoxin system</keyword>
<proteinExistence type="predicted"/>
<reference evidence="2 3" key="2">
    <citation type="submission" date="2019-01" db="EMBL/GenBank/DDBJ databases">
        <title>Tautonia sociabilis, a novel thermotolerant planctomycete of Isosphaeraceae family, isolated from a 4000 m deep subterranean habitat.</title>
        <authorList>
            <person name="Kovaleva O.L."/>
            <person name="Elcheninov A.G."/>
            <person name="Van Heerden E."/>
            <person name="Toshchakov S.V."/>
            <person name="Novikov A."/>
            <person name="Bonch-Osmolovskaya E.A."/>
            <person name="Kublanov I.V."/>
        </authorList>
    </citation>
    <scope>NUCLEOTIDE SEQUENCE [LARGE SCALE GENOMIC DNA]</scope>
    <source>
        <strain evidence="2 3">GM2012</strain>
    </source>
</reference>
<evidence type="ECO:0000256" key="1">
    <source>
        <dbReference type="ARBA" id="ARBA00022649"/>
    </source>
</evidence>
<dbReference type="AlphaFoldDB" id="A0A432MPS1"/>
<dbReference type="Proteomes" id="UP000280296">
    <property type="component" value="Unassembled WGS sequence"/>
</dbReference>
<dbReference type="EMBL" id="RYZH01000002">
    <property type="protein sequence ID" value="RUL89473.1"/>
    <property type="molecule type" value="Genomic_DNA"/>
</dbReference>
<comment type="caution">
    <text evidence="2">The sequence shown here is derived from an EMBL/GenBank/DDBJ whole genome shotgun (WGS) entry which is preliminary data.</text>
</comment>
<gene>
    <name evidence="2" type="ORF">TsocGM_01485</name>
</gene>
<dbReference type="RefSeq" id="WP_126723550.1">
    <property type="nucleotide sequence ID" value="NZ_RYZH01000002.1"/>
</dbReference>
<keyword evidence="3" id="KW-1185">Reference proteome</keyword>
<name>A0A432MPS1_9BACT</name>
<dbReference type="InterPro" id="IPR035093">
    <property type="entry name" value="RelE/ParE_toxin_dom_sf"/>
</dbReference>
<dbReference type="InterPro" id="IPR007712">
    <property type="entry name" value="RelE/ParE_toxin"/>
</dbReference>
<protein>
    <recommendedName>
        <fullName evidence="4">Type II toxin-antitoxin system RelE/ParE family toxin</fullName>
    </recommendedName>
</protein>
<reference evidence="2 3" key="1">
    <citation type="submission" date="2018-12" db="EMBL/GenBank/DDBJ databases">
        <authorList>
            <person name="Toschakov S.V."/>
        </authorList>
    </citation>
    <scope>NUCLEOTIDE SEQUENCE [LARGE SCALE GENOMIC DNA]</scope>
    <source>
        <strain evidence="2 3">GM2012</strain>
    </source>
</reference>
<dbReference type="OrthoDB" id="286584at2"/>
<evidence type="ECO:0000313" key="2">
    <source>
        <dbReference type="EMBL" id="RUL89473.1"/>
    </source>
</evidence>
<organism evidence="2 3">
    <name type="scientific">Tautonia sociabilis</name>
    <dbReference type="NCBI Taxonomy" id="2080755"/>
    <lineage>
        <taxon>Bacteria</taxon>
        <taxon>Pseudomonadati</taxon>
        <taxon>Planctomycetota</taxon>
        <taxon>Planctomycetia</taxon>
        <taxon>Isosphaerales</taxon>
        <taxon>Isosphaeraceae</taxon>
        <taxon>Tautonia</taxon>
    </lineage>
</organism>
<evidence type="ECO:0000313" key="3">
    <source>
        <dbReference type="Proteomes" id="UP000280296"/>
    </source>
</evidence>